<feature type="domain" description="RDD" evidence="7">
    <location>
        <begin position="189"/>
        <end position="314"/>
    </location>
</feature>
<accession>A0A6N7EVR2</accession>
<evidence type="ECO:0000256" key="5">
    <source>
        <dbReference type="ARBA" id="ARBA00023136"/>
    </source>
</evidence>
<feature type="domain" description="DUF3592" evidence="8">
    <location>
        <begin position="63"/>
        <end position="134"/>
    </location>
</feature>
<feature type="transmembrane region" description="Helical" evidence="6">
    <location>
        <begin position="12"/>
        <end position="37"/>
    </location>
</feature>
<evidence type="ECO:0000256" key="4">
    <source>
        <dbReference type="ARBA" id="ARBA00022989"/>
    </source>
</evidence>
<evidence type="ECO:0000259" key="7">
    <source>
        <dbReference type="Pfam" id="PF06271"/>
    </source>
</evidence>
<dbReference type="InterPro" id="IPR021994">
    <property type="entry name" value="DUF3592"/>
</dbReference>
<dbReference type="AlphaFoldDB" id="A0A6N7EVR2"/>
<proteinExistence type="predicted"/>
<protein>
    <submittedName>
        <fullName evidence="9">DUF3592 domain-containing protein</fullName>
    </submittedName>
</protein>
<dbReference type="GO" id="GO:0005886">
    <property type="term" value="C:plasma membrane"/>
    <property type="evidence" value="ECO:0007669"/>
    <property type="project" value="UniProtKB-SubCell"/>
</dbReference>
<keyword evidence="2" id="KW-1003">Cell membrane</keyword>
<comment type="caution">
    <text evidence="9">The sequence shown here is derived from an EMBL/GenBank/DDBJ whole genome shotgun (WGS) entry which is preliminary data.</text>
</comment>
<feature type="transmembrane region" description="Helical" evidence="6">
    <location>
        <begin position="236"/>
        <end position="259"/>
    </location>
</feature>
<gene>
    <name evidence="9" type="ORF">GCU85_00270</name>
</gene>
<dbReference type="PANTHER" id="PTHR36115:SF4">
    <property type="entry name" value="MEMBRANE PROTEIN"/>
    <property type="match status" value="1"/>
</dbReference>
<dbReference type="Pfam" id="PF06271">
    <property type="entry name" value="RDD"/>
    <property type="match status" value="1"/>
</dbReference>
<evidence type="ECO:0000313" key="9">
    <source>
        <dbReference type="EMBL" id="MPV85167.1"/>
    </source>
</evidence>
<dbReference type="RefSeq" id="WP_152808157.1">
    <property type="nucleotide sequence ID" value="NZ_WHNW01000001.1"/>
</dbReference>
<sequence>MSSQYQSYPNPFSDGLGVLLVFFGASLMPLITLAFALPKYGYLNSSNHQWVETPVTFERLDVSRVSNWRDREWSLDVDYQYVYDKKNYFNNRLAGGFVALPTQQQAEALVNKLKGDAIVWVNPKKPSQSVLIRRKDYIDLGVNDPVAKAWGWIIASLPILFPLVFMVDSILGAKKNKKDIAKENWLSKYAQLNKRMLSVWIDFVIFSSTIVVIIAIKDIYYLSHFTAKPLALKIYINYGLPITIFSCWLVFGRTLGMLIMNLRVRDIATLEKPTFMQWMLRVLGTFMIFALAGIPLLVAAFDKKKQTIADKLSGTVVIQGIKKDRYMDTRFLINNSIEFL</sequence>
<organism evidence="9 10">
    <name type="scientific">Ostreibacterium oceani</name>
    <dbReference type="NCBI Taxonomy" id="2654998"/>
    <lineage>
        <taxon>Bacteria</taxon>
        <taxon>Pseudomonadati</taxon>
        <taxon>Pseudomonadota</taxon>
        <taxon>Gammaproteobacteria</taxon>
        <taxon>Cardiobacteriales</taxon>
        <taxon>Ostreibacteriaceae</taxon>
        <taxon>Ostreibacterium</taxon>
    </lineage>
</organism>
<evidence type="ECO:0000256" key="1">
    <source>
        <dbReference type="ARBA" id="ARBA00004651"/>
    </source>
</evidence>
<feature type="transmembrane region" description="Helical" evidence="6">
    <location>
        <begin position="197"/>
        <end position="216"/>
    </location>
</feature>
<keyword evidence="4 6" id="KW-1133">Transmembrane helix</keyword>
<keyword evidence="5 6" id="KW-0472">Membrane</keyword>
<evidence type="ECO:0000313" key="10">
    <source>
        <dbReference type="Proteomes" id="UP000471298"/>
    </source>
</evidence>
<dbReference type="EMBL" id="WHNW01000001">
    <property type="protein sequence ID" value="MPV85167.1"/>
    <property type="molecule type" value="Genomic_DNA"/>
</dbReference>
<feature type="transmembrane region" description="Helical" evidence="6">
    <location>
        <begin position="280"/>
        <end position="301"/>
    </location>
</feature>
<reference evidence="9 10" key="1">
    <citation type="submission" date="2019-10" db="EMBL/GenBank/DDBJ databases">
        <title>Cardiobacteriales fam. a chemoheterotrophic member of the order Cardiobacteriales, and proposal of Cardiobacteriales fam. nov.</title>
        <authorList>
            <person name="Wang C."/>
        </authorList>
    </citation>
    <scope>NUCLEOTIDE SEQUENCE [LARGE SCALE GENOMIC DNA]</scope>
    <source>
        <strain evidence="9 10">ML27</strain>
    </source>
</reference>
<keyword evidence="3 6" id="KW-0812">Transmembrane</keyword>
<comment type="subcellular location">
    <subcellularLocation>
        <location evidence="1">Cell membrane</location>
        <topology evidence="1">Multi-pass membrane protein</topology>
    </subcellularLocation>
</comment>
<dbReference type="PANTHER" id="PTHR36115">
    <property type="entry name" value="PROLINE-RICH ANTIGEN HOMOLOG-RELATED"/>
    <property type="match status" value="1"/>
</dbReference>
<keyword evidence="10" id="KW-1185">Reference proteome</keyword>
<name>A0A6N7EVR2_9GAMM</name>
<evidence type="ECO:0000256" key="2">
    <source>
        <dbReference type="ARBA" id="ARBA00022475"/>
    </source>
</evidence>
<evidence type="ECO:0000256" key="6">
    <source>
        <dbReference type="SAM" id="Phobius"/>
    </source>
</evidence>
<evidence type="ECO:0000256" key="3">
    <source>
        <dbReference type="ARBA" id="ARBA00022692"/>
    </source>
</evidence>
<dbReference type="InterPro" id="IPR051791">
    <property type="entry name" value="Pra-immunoreactive"/>
</dbReference>
<dbReference type="InterPro" id="IPR010432">
    <property type="entry name" value="RDD"/>
</dbReference>
<dbReference type="InParanoid" id="A0A6N7EVR2"/>
<dbReference type="Pfam" id="PF12158">
    <property type="entry name" value="DUF3592"/>
    <property type="match status" value="1"/>
</dbReference>
<feature type="transmembrane region" description="Helical" evidence="6">
    <location>
        <begin position="149"/>
        <end position="171"/>
    </location>
</feature>
<evidence type="ECO:0000259" key="8">
    <source>
        <dbReference type="Pfam" id="PF12158"/>
    </source>
</evidence>
<dbReference type="Proteomes" id="UP000471298">
    <property type="component" value="Unassembled WGS sequence"/>
</dbReference>